<dbReference type="PANTHER" id="PTHR38448:SF2">
    <property type="entry name" value="REGULATORY PROTEIN YLBF"/>
    <property type="match status" value="1"/>
</dbReference>
<dbReference type="InterPro" id="IPR010368">
    <property type="entry name" value="Com_YlbF"/>
</dbReference>
<accession>A0ABW2UZQ6</accession>
<gene>
    <name evidence="3" type="ORF">ACFQWB_02070</name>
</gene>
<proteinExistence type="predicted"/>
<dbReference type="SUPFAM" id="SSF158622">
    <property type="entry name" value="YheA/YmcA-like"/>
    <property type="match status" value="1"/>
</dbReference>
<reference evidence="4" key="1">
    <citation type="journal article" date="2019" name="Int. J. Syst. Evol. Microbiol.">
        <title>The Global Catalogue of Microorganisms (GCM) 10K type strain sequencing project: providing services to taxonomists for standard genome sequencing and annotation.</title>
        <authorList>
            <consortium name="The Broad Institute Genomics Platform"/>
            <consortium name="The Broad Institute Genome Sequencing Center for Infectious Disease"/>
            <person name="Wu L."/>
            <person name="Ma J."/>
        </authorList>
    </citation>
    <scope>NUCLEOTIDE SEQUENCE [LARGE SCALE GENOMIC DNA]</scope>
    <source>
        <strain evidence="4">JCM 18657</strain>
    </source>
</reference>
<keyword evidence="1" id="KW-0175">Coiled coil</keyword>
<feature type="compositionally biased region" description="Gly residues" evidence="2">
    <location>
        <begin position="138"/>
        <end position="149"/>
    </location>
</feature>
<evidence type="ECO:0000256" key="1">
    <source>
        <dbReference type="SAM" id="Coils"/>
    </source>
</evidence>
<keyword evidence="4" id="KW-1185">Reference proteome</keyword>
<dbReference type="Gene3D" id="1.20.1500.10">
    <property type="entry name" value="YheA/YmcA-like"/>
    <property type="match status" value="1"/>
</dbReference>
<dbReference type="InterPro" id="IPR052767">
    <property type="entry name" value="Bact_com_dev_regulator"/>
</dbReference>
<dbReference type="Proteomes" id="UP001596528">
    <property type="component" value="Unassembled WGS sequence"/>
</dbReference>
<dbReference type="InterPro" id="IPR023378">
    <property type="entry name" value="YheA/YmcA-like_dom_sf"/>
</dbReference>
<sequence length="149" mass="16623">MSTVTIDRPPLNLTELLAQAQEIGDMILASKEVQEYLYWKRAVRADSEAQQAVRRFQRQKERFEECQRFGHYHPEYHKALEQAQQAERELERVESIARFKAAEAALDELLHAVSETIAHAVSDSVKVPGNNPQPTRKGCGGGGSCGCGG</sequence>
<evidence type="ECO:0000313" key="3">
    <source>
        <dbReference type="EMBL" id="MFC7748733.1"/>
    </source>
</evidence>
<organism evidence="3 4">
    <name type="scientific">Paenibacillus thermoaerophilus</name>
    <dbReference type="NCBI Taxonomy" id="1215385"/>
    <lineage>
        <taxon>Bacteria</taxon>
        <taxon>Bacillati</taxon>
        <taxon>Bacillota</taxon>
        <taxon>Bacilli</taxon>
        <taxon>Bacillales</taxon>
        <taxon>Paenibacillaceae</taxon>
        <taxon>Paenibacillus</taxon>
    </lineage>
</organism>
<evidence type="ECO:0000313" key="4">
    <source>
        <dbReference type="Proteomes" id="UP001596528"/>
    </source>
</evidence>
<dbReference type="PANTHER" id="PTHR38448">
    <property type="entry name" value="REGULATORY PROTEIN YLBF-RELATED"/>
    <property type="match status" value="1"/>
</dbReference>
<feature type="region of interest" description="Disordered" evidence="2">
    <location>
        <begin position="125"/>
        <end position="149"/>
    </location>
</feature>
<dbReference type="EMBL" id="JBHTGQ010000002">
    <property type="protein sequence ID" value="MFC7748733.1"/>
    <property type="molecule type" value="Genomic_DNA"/>
</dbReference>
<feature type="coiled-coil region" evidence="1">
    <location>
        <begin position="76"/>
        <end position="103"/>
    </location>
</feature>
<comment type="caution">
    <text evidence="3">The sequence shown here is derived from an EMBL/GenBank/DDBJ whole genome shotgun (WGS) entry which is preliminary data.</text>
</comment>
<name>A0ABW2UZQ6_9BACL</name>
<evidence type="ECO:0000256" key="2">
    <source>
        <dbReference type="SAM" id="MobiDB-lite"/>
    </source>
</evidence>
<protein>
    <submittedName>
        <fullName evidence="3">YlbF family regulator</fullName>
    </submittedName>
</protein>
<dbReference type="Pfam" id="PF06133">
    <property type="entry name" value="Com_YlbF"/>
    <property type="match status" value="1"/>
</dbReference>
<dbReference type="RefSeq" id="WP_379252217.1">
    <property type="nucleotide sequence ID" value="NZ_JBHTGQ010000002.1"/>
</dbReference>